<keyword evidence="3" id="KW-0460">Magnesium</keyword>
<keyword evidence="1" id="KW-0597">Phosphoprotein</keyword>
<reference evidence="6 7" key="1">
    <citation type="submission" date="2018-03" db="EMBL/GenBank/DDBJ databases">
        <title>Genomic Encyclopedia of Type Strains, Phase III (KMG-III): the genomes of soil and plant-associated and newly described type strains.</title>
        <authorList>
            <person name="Whitman W."/>
        </authorList>
    </citation>
    <scope>NUCLEOTIDE SEQUENCE [LARGE SCALE GENOMIC DNA]</scope>
    <source>
        <strain evidence="6 7">CGMCC 1.12259</strain>
    </source>
</reference>
<dbReference type="PRINTS" id="PR00113">
    <property type="entry name" value="ALKPHPHTASE"/>
</dbReference>
<feature type="binding site" evidence="3">
    <location>
        <position position="284"/>
    </location>
    <ligand>
        <name>Mg(2+)</name>
        <dbReference type="ChEBI" id="CHEBI:18420"/>
    </ligand>
</feature>
<dbReference type="SMART" id="SM00098">
    <property type="entry name" value="alkPPc"/>
    <property type="match status" value="1"/>
</dbReference>
<keyword evidence="3" id="KW-0862">Zinc</keyword>
<evidence type="ECO:0000313" key="7">
    <source>
        <dbReference type="Proteomes" id="UP000242682"/>
    </source>
</evidence>
<feature type="binding site" evidence="3">
    <location>
        <position position="289"/>
    </location>
    <ligand>
        <name>Zn(2+)</name>
        <dbReference type="ChEBI" id="CHEBI:29105"/>
        <label>2</label>
    </ligand>
</feature>
<feature type="chain" id="PRO_5039529550" evidence="5">
    <location>
        <begin position="28"/>
        <end position="551"/>
    </location>
</feature>
<feature type="binding site" evidence="3">
    <location>
        <position position="332"/>
    </location>
    <ligand>
        <name>Zn(2+)</name>
        <dbReference type="ChEBI" id="CHEBI:29105"/>
        <label>2</label>
    </ligand>
</feature>
<dbReference type="InterPro" id="IPR017850">
    <property type="entry name" value="Alkaline_phosphatase_core_sf"/>
</dbReference>
<dbReference type="EMBL" id="PYAT01000006">
    <property type="protein sequence ID" value="PSL40064.1"/>
    <property type="molecule type" value="Genomic_DNA"/>
</dbReference>
<evidence type="ECO:0000256" key="3">
    <source>
        <dbReference type="PIRSR" id="PIRSR601952-2"/>
    </source>
</evidence>
<comment type="similarity">
    <text evidence="4">Belongs to the alkaline phosphatase family.</text>
</comment>
<evidence type="ECO:0000256" key="4">
    <source>
        <dbReference type="RuleBase" id="RU003946"/>
    </source>
</evidence>
<evidence type="ECO:0000256" key="1">
    <source>
        <dbReference type="ARBA" id="ARBA00022553"/>
    </source>
</evidence>
<dbReference type="Gene3D" id="3.40.720.10">
    <property type="entry name" value="Alkaline Phosphatase, subunit A"/>
    <property type="match status" value="1"/>
</dbReference>
<accession>A0A2P8H1H2</accession>
<dbReference type="AlphaFoldDB" id="A0A2P8H1H2"/>
<sequence>MNRNFNKKAAGITIAAAVALSSLGFSANGPTIEAKNKKNEPTNVIMMVMDGTSAGATTLARWYKGEDLAMDSILVGGMKTHSAESAITDSAPAATALATGNKSNDKIVGLLPKIVNTPGVDPVAPEDAYKPVANVLEGASLLGKSTGIISTSEIQHATPAGFSSHAVHRSNYQDIAEQQVYQGIDVVLGGGKESLQPGSTKNARVDGENLIDVINENGYDFVETKDALLNSKSDKLWGSFATSALAYDFDRETTNPSQPSLADMTKKGIETLSKNEDGFFLFVEGSKVDWAAHANDTVGIISDVLAFDAAVKEAVDFAKKDGNTMVIAVSDHGNSGITMGNANTNSNYPEIPVSTYIDPLKKATMTVEGALKTLKSDRSNIEEAAALYGLDNLTAEEIKKLKEAKNVQSEMTKMLANRANIGFTTGGHTGEDVFLYAYGPSKPFGLLDNTDVAKTMAKFMNFDLEKTTDELFVNAKESYENKGFKTRIDVTDANNPVFIAEKDKITIELPVNKNVAYVTQNKKTFTKTLDGVTVYNGKDFYVSKKALNLSK</sequence>
<dbReference type="OrthoDB" id="9794455at2"/>
<feature type="binding site" evidence="3">
    <location>
        <position position="50"/>
    </location>
    <ligand>
        <name>Mg(2+)</name>
        <dbReference type="ChEBI" id="CHEBI:18420"/>
    </ligand>
</feature>
<keyword evidence="5" id="KW-0732">Signal</keyword>
<evidence type="ECO:0000313" key="6">
    <source>
        <dbReference type="EMBL" id="PSL40064.1"/>
    </source>
</evidence>
<comment type="caution">
    <text evidence="6">The sequence shown here is derived from an EMBL/GenBank/DDBJ whole genome shotgun (WGS) entry which is preliminary data.</text>
</comment>
<gene>
    <name evidence="6" type="ORF">B0H99_10677</name>
</gene>
<comment type="cofactor">
    <cofactor evidence="3">
        <name>Zn(2+)</name>
        <dbReference type="ChEBI" id="CHEBI:29105"/>
    </cofactor>
    <text evidence="3">Binds 2 Zn(2+) ions.</text>
</comment>
<keyword evidence="7" id="KW-1185">Reference proteome</keyword>
<dbReference type="SUPFAM" id="SSF53649">
    <property type="entry name" value="Alkaline phosphatase-like"/>
    <property type="match status" value="1"/>
</dbReference>
<dbReference type="GO" id="GO:0004035">
    <property type="term" value="F:alkaline phosphatase activity"/>
    <property type="evidence" value="ECO:0007669"/>
    <property type="project" value="TreeGrafter"/>
</dbReference>
<dbReference type="Pfam" id="PF00245">
    <property type="entry name" value="Alk_phosphatase"/>
    <property type="match status" value="1"/>
</dbReference>
<comment type="cofactor">
    <cofactor evidence="3">
        <name>Mg(2+)</name>
        <dbReference type="ChEBI" id="CHEBI:18420"/>
    </cofactor>
    <text evidence="3">Binds 1 Mg(2+) ion.</text>
</comment>
<evidence type="ECO:0000256" key="5">
    <source>
        <dbReference type="SAM" id="SignalP"/>
    </source>
</evidence>
<dbReference type="GO" id="GO:0046872">
    <property type="term" value="F:metal ion binding"/>
    <property type="evidence" value="ECO:0007669"/>
    <property type="project" value="UniProtKB-KW"/>
</dbReference>
<evidence type="ECO:0000256" key="2">
    <source>
        <dbReference type="PIRSR" id="PIRSR601952-1"/>
    </source>
</evidence>
<keyword evidence="3" id="KW-0479">Metal-binding</keyword>
<proteinExistence type="inferred from homology"/>
<organism evidence="6 7">
    <name type="scientific">Planomicrobium soli</name>
    <dbReference type="NCBI Taxonomy" id="1176648"/>
    <lineage>
        <taxon>Bacteria</taxon>
        <taxon>Bacillati</taxon>
        <taxon>Bacillota</taxon>
        <taxon>Bacilli</taxon>
        <taxon>Bacillales</taxon>
        <taxon>Caryophanaceae</taxon>
        <taxon>Planomicrobium</taxon>
    </lineage>
</organism>
<feature type="signal peptide" evidence="5">
    <location>
        <begin position="1"/>
        <end position="27"/>
    </location>
</feature>
<feature type="binding site" evidence="3">
    <location>
        <position position="293"/>
    </location>
    <ligand>
        <name>Zn(2+)</name>
        <dbReference type="ChEBI" id="CHEBI:29105"/>
        <label>2</label>
    </ligand>
</feature>
<dbReference type="RefSeq" id="WP_106533390.1">
    <property type="nucleotide sequence ID" value="NZ_PYAT01000006.1"/>
</dbReference>
<feature type="binding site" evidence="3">
    <location>
        <position position="428"/>
    </location>
    <ligand>
        <name>Zn(2+)</name>
        <dbReference type="ChEBI" id="CHEBI:29105"/>
        <label>2</label>
    </ligand>
</feature>
<dbReference type="InterPro" id="IPR001952">
    <property type="entry name" value="Alkaline_phosphatase"/>
</dbReference>
<dbReference type="CDD" id="cd16012">
    <property type="entry name" value="ALP"/>
    <property type="match status" value="1"/>
</dbReference>
<protein>
    <submittedName>
        <fullName evidence="6">Alkaline phosphatase</fullName>
    </submittedName>
</protein>
<feature type="binding site" evidence="3">
    <location>
        <position position="158"/>
    </location>
    <ligand>
        <name>Mg(2+)</name>
        <dbReference type="ChEBI" id="CHEBI:18420"/>
    </ligand>
</feature>
<feature type="active site" description="Phosphoserine intermediate" evidence="2">
    <location>
        <position position="90"/>
    </location>
</feature>
<feature type="binding site" evidence="3">
    <location>
        <position position="331"/>
    </location>
    <ligand>
        <name>Zn(2+)</name>
        <dbReference type="ChEBI" id="CHEBI:29105"/>
        <label>2</label>
    </ligand>
</feature>
<name>A0A2P8H1H2_9BACL</name>
<dbReference type="Proteomes" id="UP000242682">
    <property type="component" value="Unassembled WGS sequence"/>
</dbReference>
<dbReference type="PANTHER" id="PTHR11596:SF5">
    <property type="entry name" value="ALKALINE PHOSPHATASE"/>
    <property type="match status" value="1"/>
</dbReference>
<feature type="binding site" evidence="3">
    <location>
        <position position="50"/>
    </location>
    <ligand>
        <name>Zn(2+)</name>
        <dbReference type="ChEBI" id="CHEBI:29105"/>
        <label>2</label>
    </ligand>
</feature>
<dbReference type="PANTHER" id="PTHR11596">
    <property type="entry name" value="ALKALINE PHOSPHATASE"/>
    <property type="match status" value="1"/>
</dbReference>
<dbReference type="Gene3D" id="1.10.60.40">
    <property type="match status" value="1"/>
</dbReference>
<feature type="binding site" evidence="3">
    <location>
        <position position="156"/>
    </location>
    <ligand>
        <name>Mg(2+)</name>
        <dbReference type="ChEBI" id="CHEBI:18420"/>
    </ligand>
</feature>